<proteinExistence type="predicted"/>
<dbReference type="InterPro" id="IPR018309">
    <property type="entry name" value="Tscrpt_reg_PadR_C"/>
</dbReference>
<dbReference type="AlphaFoldDB" id="A0A3M8AZ07"/>
<comment type="caution">
    <text evidence="3">The sequence shown here is derived from an EMBL/GenBank/DDBJ whole genome shotgun (WGS) entry which is preliminary data.</text>
</comment>
<gene>
    <name evidence="3" type="ORF">EDM57_13985</name>
</gene>
<dbReference type="Proteomes" id="UP000268829">
    <property type="component" value="Unassembled WGS sequence"/>
</dbReference>
<evidence type="ECO:0000259" key="2">
    <source>
        <dbReference type="Pfam" id="PF10400"/>
    </source>
</evidence>
<dbReference type="Gene3D" id="6.10.140.1570">
    <property type="match status" value="1"/>
</dbReference>
<dbReference type="OrthoDB" id="9783723at2"/>
<dbReference type="Pfam" id="PF03551">
    <property type="entry name" value="PadR"/>
    <property type="match status" value="1"/>
</dbReference>
<dbReference type="InterPro" id="IPR036390">
    <property type="entry name" value="WH_DNA-bd_sf"/>
</dbReference>
<feature type="domain" description="Transcription regulator PadR C-terminal" evidence="2">
    <location>
        <begin position="92"/>
        <end position="163"/>
    </location>
</feature>
<evidence type="ECO:0000313" key="3">
    <source>
        <dbReference type="EMBL" id="RNB55855.1"/>
    </source>
</evidence>
<dbReference type="RefSeq" id="WP_122905347.1">
    <property type="nucleotide sequence ID" value="NZ_RHHS01000032.1"/>
</dbReference>
<evidence type="ECO:0000313" key="4">
    <source>
        <dbReference type="Proteomes" id="UP000268829"/>
    </source>
</evidence>
<dbReference type="InterPro" id="IPR036388">
    <property type="entry name" value="WH-like_DNA-bd_sf"/>
</dbReference>
<dbReference type="PANTHER" id="PTHR43252:SF6">
    <property type="entry name" value="NEGATIVE TRANSCRIPTION REGULATOR PADR"/>
    <property type="match status" value="1"/>
</dbReference>
<protein>
    <submittedName>
        <fullName evidence="3">PadR family transcriptional regulator</fullName>
    </submittedName>
</protein>
<reference evidence="3 4" key="1">
    <citation type="submission" date="2018-10" db="EMBL/GenBank/DDBJ databases">
        <title>Phylogenomics of Brevibacillus.</title>
        <authorList>
            <person name="Dunlap C."/>
        </authorList>
    </citation>
    <scope>NUCLEOTIDE SEQUENCE [LARGE SCALE GENOMIC DNA]</scope>
    <source>
        <strain evidence="3 4">DSM 100115</strain>
    </source>
</reference>
<feature type="domain" description="Transcription regulator PadR N-terminal" evidence="1">
    <location>
        <begin position="7"/>
        <end position="80"/>
    </location>
</feature>
<accession>A0A3M8AZ07</accession>
<dbReference type="SUPFAM" id="SSF46785">
    <property type="entry name" value="Winged helix' DNA-binding domain"/>
    <property type="match status" value="1"/>
</dbReference>
<keyword evidence="4" id="KW-1185">Reference proteome</keyword>
<dbReference type="EMBL" id="RHHS01000032">
    <property type="protein sequence ID" value="RNB55855.1"/>
    <property type="molecule type" value="Genomic_DNA"/>
</dbReference>
<evidence type="ECO:0000259" key="1">
    <source>
        <dbReference type="Pfam" id="PF03551"/>
    </source>
</evidence>
<dbReference type="InterPro" id="IPR005149">
    <property type="entry name" value="Tscrpt_reg_PadR_N"/>
</dbReference>
<name>A0A3M8AZ07_9BACL</name>
<dbReference type="Pfam" id="PF10400">
    <property type="entry name" value="Vir_act_alpha_C"/>
    <property type="match status" value="1"/>
</dbReference>
<dbReference type="PANTHER" id="PTHR43252">
    <property type="entry name" value="TRANSCRIPTIONAL REGULATOR YQJI"/>
    <property type="match status" value="1"/>
</dbReference>
<dbReference type="Gene3D" id="1.10.10.10">
    <property type="entry name" value="Winged helix-like DNA-binding domain superfamily/Winged helix DNA-binding domain"/>
    <property type="match status" value="1"/>
</dbReference>
<organism evidence="3 4">
    <name type="scientific">Brevibacillus gelatini</name>
    <dbReference type="NCBI Taxonomy" id="1655277"/>
    <lineage>
        <taxon>Bacteria</taxon>
        <taxon>Bacillati</taxon>
        <taxon>Bacillota</taxon>
        <taxon>Bacilli</taxon>
        <taxon>Bacillales</taxon>
        <taxon>Paenibacillaceae</taxon>
        <taxon>Brevibacillus</taxon>
    </lineage>
</organism>
<sequence>MDVKTIILGFLSYGEMSGYDIKQAFSNSIGFFYDASFGAIYPALRKLEEEGLVTKQEVIQTGKPNKILYQITAQGREVFHQEIQAPILPPVLRSDMLVKIFFGKSRTPAEQKDMLDNCLNLQRKMLQQSRASFKKLEAHFDEYQRFCWEYTIHHLETTISFLEQKMPSLLKQPALSASVG</sequence>